<organism evidence="1 2">
    <name type="scientific">Lecanicillium saksenae</name>
    <dbReference type="NCBI Taxonomy" id="468837"/>
    <lineage>
        <taxon>Eukaryota</taxon>
        <taxon>Fungi</taxon>
        <taxon>Dikarya</taxon>
        <taxon>Ascomycota</taxon>
        <taxon>Pezizomycotina</taxon>
        <taxon>Sordariomycetes</taxon>
        <taxon>Hypocreomycetidae</taxon>
        <taxon>Hypocreales</taxon>
        <taxon>Cordycipitaceae</taxon>
        <taxon>Lecanicillium</taxon>
    </lineage>
</organism>
<dbReference type="Proteomes" id="UP001148737">
    <property type="component" value="Unassembled WGS sequence"/>
</dbReference>
<evidence type="ECO:0000313" key="1">
    <source>
        <dbReference type="EMBL" id="KAJ3496835.1"/>
    </source>
</evidence>
<gene>
    <name evidence="1" type="ORF">NLG97_g2367</name>
</gene>
<protein>
    <submittedName>
        <fullName evidence="1">Uncharacterized protein</fullName>
    </submittedName>
</protein>
<sequence>MLARRAAKSSPLLSSKAQSASARAYFSATTARCADFTHVVIGGGVVGIAVARQLAQRSSGSTLASTSDREALAKKTEAWIDECLAVEGLDEGIKTVLEHTKGSLTEEAE</sequence>
<comment type="caution">
    <text evidence="1">The sequence shown here is derived from an EMBL/GenBank/DDBJ whole genome shotgun (WGS) entry which is preliminary data.</text>
</comment>
<proteinExistence type="predicted"/>
<reference evidence="1" key="1">
    <citation type="submission" date="2022-07" db="EMBL/GenBank/DDBJ databases">
        <title>Genome Sequence of Lecanicillium saksenae.</title>
        <authorList>
            <person name="Buettner E."/>
        </authorList>
    </citation>
    <scope>NUCLEOTIDE SEQUENCE</scope>
    <source>
        <strain evidence="1">VT-O1</strain>
    </source>
</reference>
<dbReference type="EMBL" id="JANAKD010000157">
    <property type="protein sequence ID" value="KAJ3496835.1"/>
    <property type="molecule type" value="Genomic_DNA"/>
</dbReference>
<evidence type="ECO:0000313" key="2">
    <source>
        <dbReference type="Proteomes" id="UP001148737"/>
    </source>
</evidence>
<name>A0ACC1R3T6_9HYPO</name>
<accession>A0ACC1R3T6</accession>
<keyword evidence="2" id="KW-1185">Reference proteome</keyword>